<feature type="transmembrane region" description="Helical" evidence="1">
    <location>
        <begin position="49"/>
        <end position="66"/>
    </location>
</feature>
<evidence type="ECO:0000313" key="2">
    <source>
        <dbReference type="EMBL" id="MFD2161913.1"/>
    </source>
</evidence>
<reference evidence="3" key="1">
    <citation type="journal article" date="2019" name="Int. J. Syst. Evol. Microbiol.">
        <title>The Global Catalogue of Microorganisms (GCM) 10K type strain sequencing project: providing services to taxonomists for standard genome sequencing and annotation.</title>
        <authorList>
            <consortium name="The Broad Institute Genomics Platform"/>
            <consortium name="The Broad Institute Genome Sequencing Center for Infectious Disease"/>
            <person name="Wu L."/>
            <person name="Ma J."/>
        </authorList>
    </citation>
    <scope>NUCLEOTIDE SEQUENCE [LARGE SCALE GENOMIC DNA]</scope>
    <source>
        <strain evidence="3">KCTC 42217</strain>
    </source>
</reference>
<dbReference type="Proteomes" id="UP001597387">
    <property type="component" value="Unassembled WGS sequence"/>
</dbReference>
<gene>
    <name evidence="2" type="ORF">ACFSJU_05870</name>
</gene>
<keyword evidence="1" id="KW-0472">Membrane</keyword>
<sequence>MLNRNNEIQKSPDKRFLFILGLLIFAAYLVLGIILLFFKNVLPQFENPYRTIFGIAVIVYAFFRFMRLMQVKNN</sequence>
<proteinExistence type="predicted"/>
<keyword evidence="3" id="KW-1185">Reference proteome</keyword>
<keyword evidence="1" id="KW-1133">Transmembrane helix</keyword>
<evidence type="ECO:0000256" key="1">
    <source>
        <dbReference type="SAM" id="Phobius"/>
    </source>
</evidence>
<feature type="transmembrane region" description="Helical" evidence="1">
    <location>
        <begin position="16"/>
        <end position="37"/>
    </location>
</feature>
<comment type="caution">
    <text evidence="2">The sequence shown here is derived from an EMBL/GenBank/DDBJ whole genome shotgun (WGS) entry which is preliminary data.</text>
</comment>
<accession>A0ABW4ZIQ6</accession>
<name>A0ABW4ZIQ6_9SPHI</name>
<protein>
    <submittedName>
        <fullName evidence="2">Uncharacterized protein</fullName>
    </submittedName>
</protein>
<evidence type="ECO:0000313" key="3">
    <source>
        <dbReference type="Proteomes" id="UP001597387"/>
    </source>
</evidence>
<organism evidence="2 3">
    <name type="scientific">Paradesertivirga mongoliensis</name>
    <dbReference type="NCBI Taxonomy" id="2100740"/>
    <lineage>
        <taxon>Bacteria</taxon>
        <taxon>Pseudomonadati</taxon>
        <taxon>Bacteroidota</taxon>
        <taxon>Sphingobacteriia</taxon>
        <taxon>Sphingobacteriales</taxon>
        <taxon>Sphingobacteriaceae</taxon>
        <taxon>Paradesertivirga</taxon>
    </lineage>
</organism>
<keyword evidence="1" id="KW-0812">Transmembrane</keyword>
<dbReference type="EMBL" id="JBHUHZ010000001">
    <property type="protein sequence ID" value="MFD2161913.1"/>
    <property type="molecule type" value="Genomic_DNA"/>
</dbReference>
<dbReference type="RefSeq" id="WP_255898312.1">
    <property type="nucleotide sequence ID" value="NZ_JAFMZO010000001.1"/>
</dbReference>